<evidence type="ECO:0000259" key="5">
    <source>
        <dbReference type="Pfam" id="PF00891"/>
    </source>
</evidence>
<evidence type="ECO:0000259" key="6">
    <source>
        <dbReference type="Pfam" id="PF08100"/>
    </source>
</evidence>
<dbReference type="PROSITE" id="PS51683">
    <property type="entry name" value="SAM_OMT_II"/>
    <property type="match status" value="1"/>
</dbReference>
<dbReference type="InterPro" id="IPR012967">
    <property type="entry name" value="COMT_dimerisation"/>
</dbReference>
<dbReference type="InterPro" id="IPR036390">
    <property type="entry name" value="WH_DNA-bd_sf"/>
</dbReference>
<evidence type="ECO:0000256" key="3">
    <source>
        <dbReference type="ARBA" id="ARBA00022691"/>
    </source>
</evidence>
<feature type="domain" description="O-methyltransferase dimerisation" evidence="6">
    <location>
        <begin position="131"/>
        <end position="207"/>
    </location>
</feature>
<comment type="caution">
    <text evidence="7">The sequence shown here is derived from an EMBL/GenBank/DDBJ whole genome shotgun (WGS) entry which is preliminary data.</text>
</comment>
<dbReference type="InterPro" id="IPR029063">
    <property type="entry name" value="SAM-dependent_MTases_sf"/>
</dbReference>
<evidence type="ECO:0000313" key="8">
    <source>
        <dbReference type="Proteomes" id="UP001489004"/>
    </source>
</evidence>
<feature type="transmembrane region" description="Helical" evidence="4">
    <location>
        <begin position="56"/>
        <end position="76"/>
    </location>
</feature>
<gene>
    <name evidence="7" type="ORF">WJX72_000092</name>
</gene>
<dbReference type="SUPFAM" id="SSF46785">
    <property type="entry name" value="Winged helix' DNA-binding domain"/>
    <property type="match status" value="1"/>
</dbReference>
<accession>A0AAW1P2D3</accession>
<dbReference type="PANTHER" id="PTHR43712:SF2">
    <property type="entry name" value="O-METHYLTRANSFERASE CICE"/>
    <property type="match status" value="1"/>
</dbReference>
<dbReference type="GO" id="GO:0046983">
    <property type="term" value="F:protein dimerization activity"/>
    <property type="evidence" value="ECO:0007669"/>
    <property type="project" value="InterPro"/>
</dbReference>
<name>A0AAW1P2D3_9CHLO</name>
<dbReference type="GO" id="GO:0008171">
    <property type="term" value="F:O-methyltransferase activity"/>
    <property type="evidence" value="ECO:0007669"/>
    <property type="project" value="InterPro"/>
</dbReference>
<dbReference type="SUPFAM" id="SSF53335">
    <property type="entry name" value="S-adenosyl-L-methionine-dependent methyltransferases"/>
    <property type="match status" value="1"/>
</dbReference>
<keyword evidence="4" id="KW-1133">Transmembrane helix</keyword>
<dbReference type="Proteomes" id="UP001489004">
    <property type="component" value="Unassembled WGS sequence"/>
</dbReference>
<evidence type="ECO:0008006" key="9">
    <source>
        <dbReference type="Google" id="ProtNLM"/>
    </source>
</evidence>
<keyword evidence="1" id="KW-0489">Methyltransferase</keyword>
<evidence type="ECO:0000313" key="7">
    <source>
        <dbReference type="EMBL" id="KAK9803137.1"/>
    </source>
</evidence>
<proteinExistence type="predicted"/>
<evidence type="ECO:0000256" key="4">
    <source>
        <dbReference type="SAM" id="Phobius"/>
    </source>
</evidence>
<protein>
    <recommendedName>
        <fullName evidence="9">O-methyltransferase</fullName>
    </recommendedName>
</protein>
<dbReference type="InterPro" id="IPR036388">
    <property type="entry name" value="WH-like_DNA-bd_sf"/>
</dbReference>
<dbReference type="Gene3D" id="1.10.10.10">
    <property type="entry name" value="Winged helix-like DNA-binding domain superfamily/Winged helix DNA-binding domain"/>
    <property type="match status" value="1"/>
</dbReference>
<organism evidence="7 8">
    <name type="scientific">[Myrmecia] bisecta</name>
    <dbReference type="NCBI Taxonomy" id="41462"/>
    <lineage>
        <taxon>Eukaryota</taxon>
        <taxon>Viridiplantae</taxon>
        <taxon>Chlorophyta</taxon>
        <taxon>core chlorophytes</taxon>
        <taxon>Trebouxiophyceae</taxon>
        <taxon>Trebouxiales</taxon>
        <taxon>Trebouxiaceae</taxon>
        <taxon>Myrmecia</taxon>
    </lineage>
</organism>
<sequence length="472" mass="52371">MWHGRQDRSCCAIVLLCVPDAFGLGAAGGSQADCLESEWASCVAALSCMATIFSLSLPGLVLCVLLGFTIWLYFHLGPAGTEEDRQLQLLNSSRPTSWLAYRLVSWIQWRVNQLFNRLMPAPLRIADCALRHAHSQMLYAVTKLGVVDVLKGKAMTYREIAVAVGAHPESLFRLLRAVHAALGLFDVTSDALGSEYRFRNNAMSSVLREDHPNCMRAWVLHAAEDTYGPWAHLLPAVKQGKAAFQLWPGSGGKDMYSYLRAHPEAGANLGEAMHAMDGFGLEAVVDDYRWGRFTRVIDVAGAHGSFLAAILRKHPHLLGQLFNQPQVIQRARQMWAESREWQVVTSRAEFATGDLFDAETIPAAASEHDAYVLRAVMADWADEPAQGILRNIRTAMGRFDASVVVVEALMPPGLEDSSMERTLLDMHVMVMDGGKVRNLEQWRRLFLASGFQLARVQHTHGRLSILTAKPQR</sequence>
<dbReference type="GO" id="GO:0032259">
    <property type="term" value="P:methylation"/>
    <property type="evidence" value="ECO:0007669"/>
    <property type="project" value="UniProtKB-KW"/>
</dbReference>
<dbReference type="Pfam" id="PF00891">
    <property type="entry name" value="Methyltransf_2"/>
    <property type="match status" value="1"/>
</dbReference>
<dbReference type="Gene3D" id="3.40.50.150">
    <property type="entry name" value="Vaccinia Virus protein VP39"/>
    <property type="match status" value="1"/>
</dbReference>
<keyword evidence="8" id="KW-1185">Reference proteome</keyword>
<keyword evidence="3" id="KW-0949">S-adenosyl-L-methionine</keyword>
<evidence type="ECO:0000256" key="1">
    <source>
        <dbReference type="ARBA" id="ARBA00022603"/>
    </source>
</evidence>
<dbReference type="InterPro" id="IPR001077">
    <property type="entry name" value="COMT_C"/>
</dbReference>
<dbReference type="Pfam" id="PF08100">
    <property type="entry name" value="Dimerisation"/>
    <property type="match status" value="1"/>
</dbReference>
<dbReference type="PANTHER" id="PTHR43712">
    <property type="entry name" value="PUTATIVE (AFU_ORTHOLOGUE AFUA_4G14580)-RELATED"/>
    <property type="match status" value="1"/>
</dbReference>
<evidence type="ECO:0000256" key="2">
    <source>
        <dbReference type="ARBA" id="ARBA00022679"/>
    </source>
</evidence>
<dbReference type="InterPro" id="IPR016461">
    <property type="entry name" value="COMT-like"/>
</dbReference>
<reference evidence="7 8" key="1">
    <citation type="journal article" date="2024" name="Nat. Commun.">
        <title>Phylogenomics reveals the evolutionary origins of lichenization in chlorophyte algae.</title>
        <authorList>
            <person name="Puginier C."/>
            <person name="Libourel C."/>
            <person name="Otte J."/>
            <person name="Skaloud P."/>
            <person name="Haon M."/>
            <person name="Grisel S."/>
            <person name="Petersen M."/>
            <person name="Berrin J.G."/>
            <person name="Delaux P.M."/>
            <person name="Dal Grande F."/>
            <person name="Keller J."/>
        </authorList>
    </citation>
    <scope>NUCLEOTIDE SEQUENCE [LARGE SCALE GENOMIC DNA]</scope>
    <source>
        <strain evidence="7 8">SAG 2043</strain>
    </source>
</reference>
<keyword evidence="2" id="KW-0808">Transferase</keyword>
<dbReference type="EMBL" id="JALJOR010000023">
    <property type="protein sequence ID" value="KAK9803137.1"/>
    <property type="molecule type" value="Genomic_DNA"/>
</dbReference>
<dbReference type="AlphaFoldDB" id="A0AAW1P2D3"/>
<keyword evidence="4" id="KW-0472">Membrane</keyword>
<feature type="domain" description="O-methyltransferase C-terminal" evidence="5">
    <location>
        <begin position="230"/>
        <end position="452"/>
    </location>
</feature>
<keyword evidence="4" id="KW-0812">Transmembrane</keyword>